<evidence type="ECO:0008006" key="3">
    <source>
        <dbReference type="Google" id="ProtNLM"/>
    </source>
</evidence>
<name>A0A0F6A7D4_9GAMM</name>
<dbReference type="EMBL" id="AUXW01000171">
    <property type="protein sequence ID" value="KKE82033.1"/>
    <property type="molecule type" value="Genomic_DNA"/>
</dbReference>
<accession>A0A0F6A7D4</accession>
<sequence>MKKQWMCLIASLFITGCKDNTFNIGIDSNFECDIAQANATFPNMGYPVEFRFTNMSDSSVRVLTWHTPFEGWWSKFLLVEQNGKKLDYLGPMAKRSAADEDDYITFLPNETKVALIDLAQAYQFDVEAPLTITYQNNLVHPEKLEAYCSVSLLPIRP</sequence>
<dbReference type="PROSITE" id="PS51257">
    <property type="entry name" value="PROKAR_LIPOPROTEIN"/>
    <property type="match status" value="1"/>
</dbReference>
<reference evidence="1 2" key="1">
    <citation type="journal article" date="2015" name="BMC Genomics">
        <title>Genome mining reveals unlocked bioactive potential of marine Gram-negative bacteria.</title>
        <authorList>
            <person name="Machado H."/>
            <person name="Sonnenschein E.C."/>
            <person name="Melchiorsen J."/>
            <person name="Gram L."/>
        </authorList>
    </citation>
    <scope>NUCLEOTIDE SEQUENCE [LARGE SCALE GENOMIC DNA]</scope>
    <source>
        <strain evidence="1 2">S4054</strain>
    </source>
</reference>
<evidence type="ECO:0000313" key="1">
    <source>
        <dbReference type="EMBL" id="KKE82033.1"/>
    </source>
</evidence>
<protein>
    <recommendedName>
        <fullName evidence="3">Protease</fullName>
    </recommendedName>
</protein>
<proteinExistence type="predicted"/>
<organism evidence="1 2">
    <name type="scientific">Pseudoalteromonas luteoviolacea S4054</name>
    <dbReference type="NCBI Taxonomy" id="1129367"/>
    <lineage>
        <taxon>Bacteria</taxon>
        <taxon>Pseudomonadati</taxon>
        <taxon>Pseudomonadota</taxon>
        <taxon>Gammaproteobacteria</taxon>
        <taxon>Alteromonadales</taxon>
        <taxon>Pseudoalteromonadaceae</taxon>
        <taxon>Pseudoalteromonas</taxon>
    </lineage>
</organism>
<dbReference type="PATRIC" id="fig|1129367.4.peg.4068"/>
<evidence type="ECO:0000313" key="2">
    <source>
        <dbReference type="Proteomes" id="UP000033434"/>
    </source>
</evidence>
<comment type="caution">
    <text evidence="1">The sequence shown here is derived from an EMBL/GenBank/DDBJ whole genome shotgun (WGS) entry which is preliminary data.</text>
</comment>
<dbReference type="Proteomes" id="UP000033434">
    <property type="component" value="Unassembled WGS sequence"/>
</dbReference>
<dbReference type="Gene3D" id="2.60.40.2970">
    <property type="match status" value="1"/>
</dbReference>
<gene>
    <name evidence="1" type="ORF">N479_19990</name>
</gene>
<dbReference type="AlphaFoldDB" id="A0A0F6A7D4"/>